<keyword evidence="1" id="KW-1133">Transmembrane helix</keyword>
<accession>A0A7W9BFR7</accession>
<evidence type="ECO:0000313" key="3">
    <source>
        <dbReference type="Proteomes" id="UP000546200"/>
    </source>
</evidence>
<reference evidence="2 3" key="1">
    <citation type="submission" date="2020-08" db="EMBL/GenBank/DDBJ databases">
        <title>Genomic Encyclopedia of Type Strains, Phase IV (KMG-IV): sequencing the most valuable type-strain genomes for metagenomic binning, comparative biology and taxonomic classification.</title>
        <authorList>
            <person name="Goeker M."/>
        </authorList>
    </citation>
    <scope>NUCLEOTIDE SEQUENCE [LARGE SCALE GENOMIC DNA]</scope>
    <source>
        <strain evidence="2 3">DSM 100044</strain>
    </source>
</reference>
<keyword evidence="3" id="KW-1185">Reference proteome</keyword>
<dbReference type="EMBL" id="JACIJK010000011">
    <property type="protein sequence ID" value="MBB5716439.1"/>
    <property type="molecule type" value="Genomic_DNA"/>
</dbReference>
<evidence type="ECO:0000313" key="2">
    <source>
        <dbReference type="EMBL" id="MBB5716439.1"/>
    </source>
</evidence>
<keyword evidence="1" id="KW-0472">Membrane</keyword>
<proteinExistence type="predicted"/>
<sequence>MGFEKIGPYGVTRGDMVAAAIVISFLTGDKSARVKASLLVVIGVVMFVGGLALGEPQTAGFGMLFVLFMFVIAPALRSRKGSNEIYLEHSPEGLVAETPNARVTYKWSTVGAVRMVGSRLFIMVSGGCALVISDRSTSRQNMISLMTIVAQHQSHSSTL</sequence>
<dbReference type="Proteomes" id="UP000546200">
    <property type="component" value="Unassembled WGS sequence"/>
</dbReference>
<protein>
    <recommendedName>
        <fullName evidence="4">YcxB-like protein domain-containing protein</fullName>
    </recommendedName>
</protein>
<comment type="caution">
    <text evidence="2">The sequence shown here is derived from an EMBL/GenBank/DDBJ whole genome shotgun (WGS) entry which is preliminary data.</text>
</comment>
<name>A0A7W9BFR7_9SPHN</name>
<evidence type="ECO:0000256" key="1">
    <source>
        <dbReference type="SAM" id="Phobius"/>
    </source>
</evidence>
<gene>
    <name evidence="2" type="ORF">FHS94_003305</name>
</gene>
<organism evidence="2 3">
    <name type="scientific">Sphingomonas aerophila</name>
    <dbReference type="NCBI Taxonomy" id="1344948"/>
    <lineage>
        <taxon>Bacteria</taxon>
        <taxon>Pseudomonadati</taxon>
        <taxon>Pseudomonadota</taxon>
        <taxon>Alphaproteobacteria</taxon>
        <taxon>Sphingomonadales</taxon>
        <taxon>Sphingomonadaceae</taxon>
        <taxon>Sphingomonas</taxon>
    </lineage>
</organism>
<feature type="transmembrane region" description="Helical" evidence="1">
    <location>
        <begin position="59"/>
        <end position="76"/>
    </location>
</feature>
<dbReference type="RefSeq" id="WP_184059740.1">
    <property type="nucleotide sequence ID" value="NZ_JACIJK010000011.1"/>
</dbReference>
<keyword evidence="1" id="KW-0812">Transmembrane</keyword>
<feature type="transmembrane region" description="Helical" evidence="1">
    <location>
        <begin position="34"/>
        <end position="53"/>
    </location>
</feature>
<evidence type="ECO:0008006" key="4">
    <source>
        <dbReference type="Google" id="ProtNLM"/>
    </source>
</evidence>
<dbReference type="AlphaFoldDB" id="A0A7W9BFR7"/>